<evidence type="ECO:0000313" key="2">
    <source>
        <dbReference type="EMBL" id="MFC5986375.1"/>
    </source>
</evidence>
<name>A0ABW1IMS3_9BACL</name>
<feature type="chain" id="PRO_5047265117" evidence="1">
    <location>
        <begin position="30"/>
        <end position="171"/>
    </location>
</feature>
<protein>
    <submittedName>
        <fullName evidence="2">Uncharacterized protein</fullName>
    </submittedName>
</protein>
<dbReference type="Proteomes" id="UP001596250">
    <property type="component" value="Unassembled WGS sequence"/>
</dbReference>
<dbReference type="RefSeq" id="WP_379893713.1">
    <property type="nucleotide sequence ID" value="NZ_JBHSQV010000056.1"/>
</dbReference>
<keyword evidence="3" id="KW-1185">Reference proteome</keyword>
<dbReference type="EMBL" id="JBHSQV010000056">
    <property type="protein sequence ID" value="MFC5986375.1"/>
    <property type="molecule type" value="Genomic_DNA"/>
</dbReference>
<feature type="signal peptide" evidence="1">
    <location>
        <begin position="1"/>
        <end position="29"/>
    </location>
</feature>
<keyword evidence="1" id="KW-0732">Signal</keyword>
<proteinExistence type="predicted"/>
<gene>
    <name evidence="2" type="ORF">ACFPXP_08005</name>
</gene>
<evidence type="ECO:0000313" key="3">
    <source>
        <dbReference type="Proteomes" id="UP001596250"/>
    </source>
</evidence>
<sequence>MFKLNNVFFLLACVILISAIFISSQQVTAKQERKEPSIGNMVVDWKPYTSLKELLIKSDIVVKGKVVDSNFIQLKDMPYTVHKLKINDIISGEEVESEITIGQLGGLVMNENKVEVLDNPLFEKNKHLYLFLKKVDHSSYDYHVPYDYYVIGGNQGRFKIDRECKINCVNS</sequence>
<reference evidence="3" key="1">
    <citation type="journal article" date="2019" name="Int. J. Syst. Evol. Microbiol.">
        <title>The Global Catalogue of Microorganisms (GCM) 10K type strain sequencing project: providing services to taxonomists for standard genome sequencing and annotation.</title>
        <authorList>
            <consortium name="The Broad Institute Genomics Platform"/>
            <consortium name="The Broad Institute Genome Sequencing Center for Infectious Disease"/>
            <person name="Wu L."/>
            <person name="Ma J."/>
        </authorList>
    </citation>
    <scope>NUCLEOTIDE SEQUENCE [LARGE SCALE GENOMIC DNA]</scope>
    <source>
        <strain evidence="3">CCM 8749</strain>
    </source>
</reference>
<accession>A0ABW1IMS3</accession>
<evidence type="ECO:0000256" key="1">
    <source>
        <dbReference type="SAM" id="SignalP"/>
    </source>
</evidence>
<comment type="caution">
    <text evidence="2">The sequence shown here is derived from an EMBL/GenBank/DDBJ whole genome shotgun (WGS) entry which is preliminary data.</text>
</comment>
<organism evidence="2 3">
    <name type="scientific">Marinicrinis lubricantis</name>
    <dbReference type="NCBI Taxonomy" id="2086470"/>
    <lineage>
        <taxon>Bacteria</taxon>
        <taxon>Bacillati</taxon>
        <taxon>Bacillota</taxon>
        <taxon>Bacilli</taxon>
        <taxon>Bacillales</taxon>
        <taxon>Paenibacillaceae</taxon>
    </lineage>
</organism>